<protein>
    <submittedName>
        <fullName evidence="9">TRAP transporter large permease</fullName>
    </submittedName>
</protein>
<feature type="transmembrane region" description="Helical" evidence="7">
    <location>
        <begin position="174"/>
        <end position="195"/>
    </location>
</feature>
<dbReference type="RefSeq" id="WP_366922207.1">
    <property type="nucleotide sequence ID" value="NZ_CP121694.1"/>
</dbReference>
<dbReference type="NCBIfam" id="TIGR00786">
    <property type="entry name" value="dctM"/>
    <property type="match status" value="1"/>
</dbReference>
<keyword evidence="4 7" id="KW-0812">Transmembrane</keyword>
<dbReference type="PANTHER" id="PTHR33362:SF5">
    <property type="entry name" value="C4-DICARBOXYLATE TRAP TRANSPORTER LARGE PERMEASE PROTEIN DCTM"/>
    <property type="match status" value="1"/>
</dbReference>
<keyword evidence="6 7" id="KW-0472">Membrane</keyword>
<dbReference type="GO" id="GO:0022857">
    <property type="term" value="F:transmembrane transporter activity"/>
    <property type="evidence" value="ECO:0007669"/>
    <property type="project" value="TreeGrafter"/>
</dbReference>
<feature type="transmembrane region" description="Helical" evidence="7">
    <location>
        <begin position="405"/>
        <end position="426"/>
    </location>
</feature>
<dbReference type="InterPro" id="IPR010656">
    <property type="entry name" value="DctM"/>
</dbReference>
<proteinExistence type="predicted"/>
<evidence type="ECO:0000313" key="10">
    <source>
        <dbReference type="Proteomes" id="UP001329915"/>
    </source>
</evidence>
<dbReference type="PANTHER" id="PTHR33362">
    <property type="entry name" value="SIALIC ACID TRAP TRANSPORTER PERMEASE PROTEIN SIAT-RELATED"/>
    <property type="match status" value="1"/>
</dbReference>
<dbReference type="Proteomes" id="UP001329915">
    <property type="component" value="Chromosome"/>
</dbReference>
<feature type="transmembrane region" description="Helical" evidence="7">
    <location>
        <begin position="368"/>
        <end position="393"/>
    </location>
</feature>
<evidence type="ECO:0000256" key="3">
    <source>
        <dbReference type="ARBA" id="ARBA00022519"/>
    </source>
</evidence>
<dbReference type="GO" id="GO:0005886">
    <property type="term" value="C:plasma membrane"/>
    <property type="evidence" value="ECO:0007669"/>
    <property type="project" value="UniProtKB-SubCell"/>
</dbReference>
<feature type="domain" description="TRAP C4-dicarboxylate transport system permease DctM subunit" evidence="8">
    <location>
        <begin position="10"/>
        <end position="428"/>
    </location>
</feature>
<evidence type="ECO:0000313" key="9">
    <source>
        <dbReference type="EMBL" id="WRO22810.1"/>
    </source>
</evidence>
<dbReference type="InterPro" id="IPR004681">
    <property type="entry name" value="TRAP_DctM"/>
</dbReference>
<dbReference type="PIRSF" id="PIRSF006066">
    <property type="entry name" value="HI0050"/>
    <property type="match status" value="1"/>
</dbReference>
<organism evidence="9 10">
    <name type="scientific">Metallumcola ferriviriculae</name>
    <dbReference type="NCBI Taxonomy" id="3039180"/>
    <lineage>
        <taxon>Bacteria</taxon>
        <taxon>Bacillati</taxon>
        <taxon>Bacillota</taxon>
        <taxon>Clostridia</taxon>
        <taxon>Neomoorellales</taxon>
        <taxon>Desulfitibacteraceae</taxon>
        <taxon>Metallumcola</taxon>
    </lineage>
</organism>
<evidence type="ECO:0000259" key="8">
    <source>
        <dbReference type="Pfam" id="PF06808"/>
    </source>
</evidence>
<name>A0AAU0UPF0_9FIRM</name>
<keyword evidence="3" id="KW-0997">Cell inner membrane</keyword>
<feature type="transmembrane region" description="Helical" evidence="7">
    <location>
        <begin position="229"/>
        <end position="247"/>
    </location>
</feature>
<feature type="transmembrane region" description="Helical" evidence="7">
    <location>
        <begin position="283"/>
        <end position="304"/>
    </location>
</feature>
<comment type="subcellular location">
    <subcellularLocation>
        <location evidence="1">Cell inner membrane</location>
        <topology evidence="1">Multi-pass membrane protein</topology>
    </subcellularLocation>
</comment>
<evidence type="ECO:0000256" key="5">
    <source>
        <dbReference type="ARBA" id="ARBA00022989"/>
    </source>
</evidence>
<dbReference type="Pfam" id="PF06808">
    <property type="entry name" value="DctM"/>
    <property type="match status" value="1"/>
</dbReference>
<sequence>MELLTGTIIFLALLVLLLIGVPVAYALGFLSIAVLVILQGAGGLSLVASTAWSAVASFVLSSVPLFIFMGAVISVSGMGSRLYNAISKWLSWLPGGLAVATTVACGIMAAVSGSSVATAAAIGNMSIKEMRSRGYTAKFATGSVSAGGTLGIIIPPSIPLIIYGVTAGQSIGKLFMAGVIPGILLMLMFAGYQIITAHVRKGYSINTSDIMEIDQEVTWHDRFVALKDILPLAVLIVIILGSIYGGVATASEAAALGCIGSLVLAAGYRTLNRNALLQIIQETAKNTAMIGMIIIGAMLFGYVLTTTNVASSISEMVVNLAISKWLILIVINLLLIFLGFFMETISIIVITVPILAPVIVALDWDLLWFGVMMAINMEMALITPPVGLNLYVVKGVAPDISLETIIRGVLPYVLIMAVTIALLALVPDLALWLPRLGAVQ</sequence>
<gene>
    <name evidence="9" type="ORF">MFMK1_002651</name>
</gene>
<reference evidence="9 10" key="1">
    <citation type="submission" date="2023-04" db="EMBL/GenBank/DDBJ databases">
        <authorList>
            <person name="Hsu D."/>
        </authorList>
    </citation>
    <scope>NUCLEOTIDE SEQUENCE [LARGE SCALE GENOMIC DNA]</scope>
    <source>
        <strain evidence="9 10">MK1</strain>
    </source>
</reference>
<evidence type="ECO:0000256" key="4">
    <source>
        <dbReference type="ARBA" id="ARBA00022692"/>
    </source>
</evidence>
<keyword evidence="10" id="KW-1185">Reference proteome</keyword>
<dbReference type="AlphaFoldDB" id="A0AAU0UPF0"/>
<dbReference type="KEGG" id="dbc:MFMK1_002651"/>
<keyword evidence="2" id="KW-1003">Cell membrane</keyword>
<evidence type="ECO:0000256" key="6">
    <source>
        <dbReference type="ARBA" id="ARBA00023136"/>
    </source>
</evidence>
<feature type="transmembrane region" description="Helical" evidence="7">
    <location>
        <begin position="95"/>
        <end position="123"/>
    </location>
</feature>
<keyword evidence="5 7" id="KW-1133">Transmembrane helix</keyword>
<evidence type="ECO:0000256" key="7">
    <source>
        <dbReference type="SAM" id="Phobius"/>
    </source>
</evidence>
<dbReference type="EMBL" id="CP121694">
    <property type="protein sequence ID" value="WRO22810.1"/>
    <property type="molecule type" value="Genomic_DNA"/>
</dbReference>
<accession>A0AAU0UPF0</accession>
<feature type="transmembrane region" description="Helical" evidence="7">
    <location>
        <begin position="6"/>
        <end position="38"/>
    </location>
</feature>
<evidence type="ECO:0000256" key="1">
    <source>
        <dbReference type="ARBA" id="ARBA00004429"/>
    </source>
</evidence>
<evidence type="ECO:0000256" key="2">
    <source>
        <dbReference type="ARBA" id="ARBA00022475"/>
    </source>
</evidence>
<feature type="transmembrane region" description="Helical" evidence="7">
    <location>
        <begin position="50"/>
        <end position="75"/>
    </location>
</feature>
<feature type="transmembrane region" description="Helical" evidence="7">
    <location>
        <begin position="316"/>
        <end position="338"/>
    </location>
</feature>
<feature type="transmembrane region" description="Helical" evidence="7">
    <location>
        <begin position="253"/>
        <end position="271"/>
    </location>
</feature>